<dbReference type="InterPro" id="IPR044814">
    <property type="entry name" value="Terpene_cyclase_plant_C1"/>
</dbReference>
<proteinExistence type="evidence at transcript level"/>
<organism evidence="6">
    <name type="scientific">Trachyspermum ammi</name>
    <name type="common">Ajowan caraway</name>
    <name type="synonym">Sison ammi</name>
    <dbReference type="NCBI Taxonomy" id="52570"/>
    <lineage>
        <taxon>Eukaryota</taxon>
        <taxon>Viridiplantae</taxon>
        <taxon>Streptophyta</taxon>
        <taxon>Embryophyta</taxon>
        <taxon>Tracheophyta</taxon>
        <taxon>Spermatophyta</taxon>
        <taxon>Magnoliopsida</taxon>
        <taxon>eudicotyledons</taxon>
        <taxon>Gunneridae</taxon>
        <taxon>Pentapetalae</taxon>
        <taxon>asterids</taxon>
        <taxon>campanulids</taxon>
        <taxon>Apiales</taxon>
        <taxon>Apiaceae</taxon>
        <taxon>Apioideae</taxon>
        <taxon>apioid superclade</taxon>
        <taxon>Pyramidoptereae</taxon>
        <taxon>Trachyspermum</taxon>
    </lineage>
</organism>
<dbReference type="SFLD" id="SFLDS00005">
    <property type="entry name" value="Isoprenoid_Synthase_Type_I"/>
    <property type="match status" value="1"/>
</dbReference>
<dbReference type="SUPFAM" id="SSF48576">
    <property type="entry name" value="Terpenoid synthases"/>
    <property type="match status" value="1"/>
</dbReference>
<evidence type="ECO:0000256" key="2">
    <source>
        <dbReference type="ARBA" id="ARBA00022723"/>
    </source>
</evidence>
<reference evidence="6" key="2">
    <citation type="submission" date="2017-11" db="EMBL/GenBank/DDBJ databases">
        <title>Transcriptome analysis of Ajowan (Trachyspermum ammi L.) inflorescence.</title>
        <authorList>
            <person name="Amiripour M."/>
            <person name="Sadat-Noori S.A."/>
            <person name="Shariati V."/>
            <person name="Soltani-Howyzeh M."/>
        </authorList>
    </citation>
    <scope>NUCLEOTIDE SEQUENCE</scope>
    <source>
        <tissue evidence="6">Inflorescence</tissue>
    </source>
</reference>
<dbReference type="GO" id="GO:0010333">
    <property type="term" value="F:terpene synthase activity"/>
    <property type="evidence" value="ECO:0007669"/>
    <property type="project" value="InterPro"/>
</dbReference>
<dbReference type="InterPro" id="IPR050148">
    <property type="entry name" value="Terpene_synthase-like"/>
</dbReference>
<sequence>MALACSPLITSCCNFGRDVIPFKSTKNTTLKPIIKSFPQTTKVAVSQEPVVRRSGDYPPCIWDYHFFQSLRTDYTGEGYNAQASELKEDVKLIFKKVVDPLDQLELIDHIQRLGFGYHFAGETKRTLEKMYNDDPTKNNKGEKNLHATALKFRLLREHGFHVSSEIFIDFTENEKFIESLGEDVKGILSLYEASYFSIEGESLMEEAHSFTSKILKECIKSIDDSDLGMLVSHALELPQQWRVPRLDARWYMDIYERSKYMIPEVLKFAKFDFNIVQGLNQDELKDVSRWWKGTDLGQKLEFIRDRLPTSFLWAVGISCNHQHGYFRRQITKVIQFITLLDDVYDVYGTLDELELFTSVVERWDINAMTELPHYMKLCFLSLNNLVSEIAYDVLNEQKVYVLPQLRKAIDVMLWIDLFKHYLVEARWYYSGYKPTFEEFLSNGLVTITGPVVVIYSYILTCNPIRKEATDYIESLPDIVRLASEIFRLADDFGTSSDELKRGDIPKSIQCYMKDAGVSEEVARTQMIDLMRKKWKQMMKCVFSGDMPLDWSAVEIILNMVRMSHCTYNSGADGYGVEDGLSKQRMFTLFTEPIPLLQELLLPKIREPSCLITNKSA</sequence>
<dbReference type="SFLD" id="SFLDG01019">
    <property type="entry name" value="Terpene_Cyclase_Like_1_C_Termi"/>
    <property type="match status" value="1"/>
</dbReference>
<feature type="domain" description="Terpene synthase N-terminal" evidence="4">
    <location>
        <begin position="61"/>
        <end position="235"/>
    </location>
</feature>
<accession>A0A2H5BX72</accession>
<dbReference type="InterPro" id="IPR001906">
    <property type="entry name" value="Terpene_synth_N"/>
</dbReference>
<dbReference type="Gene3D" id="1.50.10.130">
    <property type="entry name" value="Terpene synthase, N-terminal domain"/>
    <property type="match status" value="1"/>
</dbReference>
<evidence type="ECO:0000256" key="1">
    <source>
        <dbReference type="ARBA" id="ARBA00001946"/>
    </source>
</evidence>
<name>A0A2H5BX72_TRAAM</name>
<dbReference type="FunFam" id="1.50.10.130:FF:000001">
    <property type="entry name" value="Isoprene synthase, chloroplastic"/>
    <property type="match status" value="1"/>
</dbReference>
<evidence type="ECO:0000313" key="6">
    <source>
        <dbReference type="EMBL" id="AUG98172.1"/>
    </source>
</evidence>
<dbReference type="CDD" id="cd00684">
    <property type="entry name" value="Terpene_cyclase_plant_C1"/>
    <property type="match status" value="1"/>
</dbReference>
<evidence type="ECO:0000259" key="4">
    <source>
        <dbReference type="Pfam" id="PF01397"/>
    </source>
</evidence>
<dbReference type="PANTHER" id="PTHR31225">
    <property type="entry name" value="OS04G0344100 PROTEIN-RELATED"/>
    <property type="match status" value="1"/>
</dbReference>
<feature type="domain" description="Terpene synthase metal-binding" evidence="5">
    <location>
        <begin position="293"/>
        <end position="536"/>
    </location>
</feature>
<dbReference type="Gene3D" id="1.10.600.10">
    <property type="entry name" value="Farnesyl Diphosphate Synthase"/>
    <property type="match status" value="1"/>
</dbReference>
<dbReference type="GO" id="GO:0000287">
    <property type="term" value="F:magnesium ion binding"/>
    <property type="evidence" value="ECO:0007669"/>
    <property type="project" value="InterPro"/>
</dbReference>
<keyword evidence="3" id="KW-0460">Magnesium</keyword>
<dbReference type="InterPro" id="IPR005630">
    <property type="entry name" value="Terpene_synthase_metal-bd"/>
</dbReference>
<dbReference type="AlphaFoldDB" id="A0A2H5BX72"/>
<dbReference type="FunFam" id="1.10.600.10:FF:000007">
    <property type="entry name" value="Isoprene synthase, chloroplastic"/>
    <property type="match status" value="1"/>
</dbReference>
<dbReference type="InterPro" id="IPR008949">
    <property type="entry name" value="Isoprenoid_synthase_dom_sf"/>
</dbReference>
<dbReference type="Pfam" id="PF03936">
    <property type="entry name" value="Terpene_synth_C"/>
    <property type="match status" value="1"/>
</dbReference>
<evidence type="ECO:0000259" key="5">
    <source>
        <dbReference type="Pfam" id="PF03936"/>
    </source>
</evidence>
<dbReference type="InterPro" id="IPR034741">
    <property type="entry name" value="Terpene_cyclase-like_1_C"/>
</dbReference>
<reference evidence="6" key="1">
    <citation type="submission" date="2017-11" db="EMBL/GenBank/DDBJ databases">
        <title>Comparative transcriptome analysis to identify putative genes involved in thymol biosynthesis pathway in medicinal plant Trachyspermum ammi L.</title>
        <authorList>
            <person name="Amiripour M."/>
            <person name="Sadat-Noori S.A."/>
            <person name="Shariati V."/>
            <person name="Soltani-Howyzeh M."/>
        </authorList>
    </citation>
    <scope>NUCLEOTIDE SEQUENCE</scope>
    <source>
        <tissue evidence="6">Inflorescence</tissue>
    </source>
</reference>
<keyword evidence="2" id="KW-0479">Metal-binding</keyword>
<dbReference type="Pfam" id="PF01397">
    <property type="entry name" value="Terpene_synth"/>
    <property type="match status" value="1"/>
</dbReference>
<dbReference type="SUPFAM" id="SSF48239">
    <property type="entry name" value="Terpenoid cyclases/Protein prenyltransferases"/>
    <property type="match status" value="1"/>
</dbReference>
<dbReference type="EMBL" id="MG470842">
    <property type="protein sequence ID" value="AUG98172.1"/>
    <property type="molecule type" value="mRNA"/>
</dbReference>
<dbReference type="GO" id="GO:0016102">
    <property type="term" value="P:diterpenoid biosynthetic process"/>
    <property type="evidence" value="ECO:0007669"/>
    <property type="project" value="InterPro"/>
</dbReference>
<gene>
    <name evidence="6" type="primary">TPS3</name>
</gene>
<dbReference type="InterPro" id="IPR036965">
    <property type="entry name" value="Terpene_synth_N_sf"/>
</dbReference>
<dbReference type="InterPro" id="IPR008930">
    <property type="entry name" value="Terpenoid_cyclase/PrenylTrfase"/>
</dbReference>
<evidence type="ECO:0000256" key="3">
    <source>
        <dbReference type="ARBA" id="ARBA00022842"/>
    </source>
</evidence>
<protein>
    <submittedName>
        <fullName evidence="6">Monoterpene synthase</fullName>
    </submittedName>
</protein>
<comment type="cofactor">
    <cofactor evidence="1">
        <name>Mg(2+)</name>
        <dbReference type="ChEBI" id="CHEBI:18420"/>
    </cofactor>
</comment>
<dbReference type="PANTHER" id="PTHR31225:SF252">
    <property type="entry name" value="TERPENE SYNTHASE 12-RELATED"/>
    <property type="match status" value="1"/>
</dbReference>